<accession>A0A9Q1B4G6</accession>
<sequence>MAPHSGRTLPSMVAHWGNEDHRDGRSTSMLPHKPCVASSHASFPELLNHRHISTTASEKLHVKKVALQGSNITYLKVTKKHRYNASGRSLLEPPLQRYWAWLVERTPLWLAPNAITLGGLVLNLLPTLVLLAYCPSATEEAPSWVFLSCALGLFLYQSLDAIDGKQARRTNSSSPLGELFDHGCDSISTVFVGIGACIAVRLGTNPDWLFFCSFIGMFLFYCAHWQTYVSGMLKFGKVDVTEVQIAIMILFLLSAFGGTSMWDTKIPVLDLRLKMIPVAGIVSGAIFSSYNYFRVIFGGGGGKNGSTIAGTSVLSPGLHIGLIITLAIMIYKKSTTHLFEKHPCLYALTFGFVSAKITQKLVIAHMTKSEIFLQDTAFIGPGLLFLNQYFNGFFDEYIVLWIALFISLLDLLRYSTGEIYITPWHLKKEYSDKNNIKPFNTLNPFKTIHIKTTMVEKAKICDPQMA</sequence>
<keyword evidence="17" id="KW-1208">Phospholipid metabolism</keyword>
<comment type="similarity">
    <text evidence="5 27">Belongs to the CDP-alcohol phosphatidyltransferase class-I family.</text>
</comment>
<evidence type="ECO:0000256" key="2">
    <source>
        <dbReference type="ARBA" id="ARBA00001946"/>
    </source>
</evidence>
<feature type="transmembrane region" description="Helical" evidence="29">
    <location>
        <begin position="141"/>
        <end position="159"/>
    </location>
</feature>
<dbReference type="PANTHER" id="PTHR10414:SF32">
    <property type="entry name" value="CHOLINEPHOSPHOTRANSFERASE 1"/>
    <property type="match status" value="1"/>
</dbReference>
<dbReference type="InterPro" id="IPR043130">
    <property type="entry name" value="CDP-OH_PTrfase_TM_dom"/>
</dbReference>
<keyword evidence="9" id="KW-0479">Metal-binding</keyword>
<evidence type="ECO:0000256" key="21">
    <source>
        <dbReference type="ARBA" id="ARBA00036890"/>
    </source>
</evidence>
<evidence type="ECO:0000256" key="19">
    <source>
        <dbReference type="ARBA" id="ARBA00036100"/>
    </source>
</evidence>
<keyword evidence="10" id="KW-0460">Magnesium</keyword>
<keyword evidence="12" id="KW-0333">Golgi apparatus</keyword>
<comment type="catalytic activity">
    <reaction evidence="18">
        <text>1-octadecanoyl-2-(5Z,8Z,11Z,14Z-eicosatetraenoyl)-sn-glycerol + CDP-choline = 1-octadecanoyl-2-(5Z,8Z,11Z,14Z-eicosatetraenoyl)-sn-glycero-3-phosphocholine + CMP + H(+)</text>
        <dbReference type="Rhea" id="RHEA:54344"/>
        <dbReference type="ChEBI" id="CHEBI:15378"/>
        <dbReference type="ChEBI" id="CHEBI:58779"/>
        <dbReference type="ChEBI" id="CHEBI:60377"/>
        <dbReference type="ChEBI" id="CHEBI:74965"/>
        <dbReference type="ChEBI" id="CHEBI:75728"/>
    </reaction>
    <physiologicalReaction direction="left-to-right" evidence="18">
        <dbReference type="Rhea" id="RHEA:54345"/>
    </physiologicalReaction>
</comment>
<feature type="transmembrane region" description="Helical" evidence="29">
    <location>
        <begin position="114"/>
        <end position="134"/>
    </location>
</feature>
<gene>
    <name evidence="30" type="ORF">JRQ81_012950</name>
</gene>
<comment type="pathway">
    <text evidence="22">Phospholipid metabolism; phosphatidylcholine biosynthesis; phosphatidylcholine from phosphocholine: step 2/2.</text>
</comment>
<evidence type="ECO:0000256" key="23">
    <source>
        <dbReference type="ARBA" id="ARBA00038987"/>
    </source>
</evidence>
<evidence type="ECO:0000256" key="9">
    <source>
        <dbReference type="ARBA" id="ARBA00022723"/>
    </source>
</evidence>
<evidence type="ECO:0000256" key="27">
    <source>
        <dbReference type="RuleBase" id="RU003750"/>
    </source>
</evidence>
<evidence type="ECO:0000256" key="17">
    <source>
        <dbReference type="ARBA" id="ARBA00023264"/>
    </source>
</evidence>
<comment type="catalytic activity">
    <reaction evidence="26">
        <text>CDP-choline + a 1,2-diacyl-sn-glycerol = a 1,2-diacyl-sn-glycero-3-phosphocholine + CMP + H(+)</text>
        <dbReference type="Rhea" id="RHEA:32939"/>
        <dbReference type="ChEBI" id="CHEBI:15378"/>
        <dbReference type="ChEBI" id="CHEBI:17815"/>
        <dbReference type="ChEBI" id="CHEBI:57643"/>
        <dbReference type="ChEBI" id="CHEBI:58779"/>
        <dbReference type="ChEBI" id="CHEBI:60377"/>
        <dbReference type="EC" id="2.7.8.2"/>
    </reaction>
    <physiologicalReaction direction="left-to-right" evidence="26">
        <dbReference type="Rhea" id="RHEA:32940"/>
    </physiologicalReaction>
</comment>
<evidence type="ECO:0000256" key="13">
    <source>
        <dbReference type="ARBA" id="ARBA00023098"/>
    </source>
</evidence>
<dbReference type="AlphaFoldDB" id="A0A9Q1B4G6"/>
<evidence type="ECO:0000256" key="16">
    <source>
        <dbReference type="ARBA" id="ARBA00023211"/>
    </source>
</evidence>
<evidence type="ECO:0000256" key="14">
    <source>
        <dbReference type="ARBA" id="ARBA00023136"/>
    </source>
</evidence>
<feature type="transmembrane region" description="Helical" evidence="29">
    <location>
        <begin position="243"/>
        <end position="263"/>
    </location>
</feature>
<feature type="transmembrane region" description="Helical" evidence="29">
    <location>
        <begin position="275"/>
        <end position="293"/>
    </location>
</feature>
<evidence type="ECO:0000256" key="26">
    <source>
        <dbReference type="ARBA" id="ARBA00048570"/>
    </source>
</evidence>
<evidence type="ECO:0000256" key="12">
    <source>
        <dbReference type="ARBA" id="ARBA00023034"/>
    </source>
</evidence>
<dbReference type="Pfam" id="PF01066">
    <property type="entry name" value="CDP-OH_P_transf"/>
    <property type="match status" value="1"/>
</dbReference>
<protein>
    <recommendedName>
        <fullName evidence="24">Cholinephosphotransferase 1</fullName>
        <ecNumber evidence="23">2.7.8.2</ecNumber>
    </recommendedName>
    <alternativeName>
        <fullName evidence="25">Diacylglycerol cholinephosphotransferase 1</fullName>
    </alternativeName>
</protein>
<keyword evidence="6" id="KW-0444">Lipid biosynthesis</keyword>
<dbReference type="Gene3D" id="1.20.120.1760">
    <property type="match status" value="1"/>
</dbReference>
<keyword evidence="16" id="KW-0464">Manganese</keyword>
<keyword evidence="15" id="KW-0594">Phospholipid biosynthesis</keyword>
<evidence type="ECO:0000313" key="30">
    <source>
        <dbReference type="EMBL" id="KAJ7335009.1"/>
    </source>
</evidence>
<dbReference type="EMBL" id="JAPFRF010000004">
    <property type="protein sequence ID" value="KAJ7335009.1"/>
    <property type="molecule type" value="Genomic_DNA"/>
</dbReference>
<dbReference type="PANTHER" id="PTHR10414">
    <property type="entry name" value="ETHANOLAMINEPHOSPHOTRANSFERASE"/>
    <property type="match status" value="1"/>
</dbReference>
<feature type="transmembrane region" description="Helical" evidence="29">
    <location>
        <begin position="396"/>
        <end position="412"/>
    </location>
</feature>
<keyword evidence="31" id="KW-1185">Reference proteome</keyword>
<evidence type="ECO:0000256" key="8">
    <source>
        <dbReference type="ARBA" id="ARBA00022692"/>
    </source>
</evidence>
<comment type="catalytic activity">
    <reaction evidence="20">
        <text>1,2-dioctanoyl-sn-glycerol + CDP-choline = 1,2-dioctanoyl-sn-glycero-3-phosphocholine + CMP + H(+)</text>
        <dbReference type="Rhea" id="RHEA:54232"/>
        <dbReference type="ChEBI" id="CHEBI:15378"/>
        <dbReference type="ChEBI" id="CHEBI:58779"/>
        <dbReference type="ChEBI" id="CHEBI:60377"/>
        <dbReference type="ChEBI" id="CHEBI:76979"/>
        <dbReference type="ChEBI" id="CHEBI:78228"/>
    </reaction>
    <physiologicalReaction direction="left-to-right" evidence="20">
        <dbReference type="Rhea" id="RHEA:54233"/>
    </physiologicalReaction>
</comment>
<feature type="transmembrane region" description="Helical" evidence="29">
    <location>
        <begin position="208"/>
        <end position="228"/>
    </location>
</feature>
<comment type="cofactor">
    <cofactor evidence="1">
        <name>Mn(2+)</name>
        <dbReference type="ChEBI" id="CHEBI:29035"/>
    </cofactor>
</comment>
<evidence type="ECO:0000256" key="28">
    <source>
        <dbReference type="SAM" id="MobiDB-lite"/>
    </source>
</evidence>
<evidence type="ECO:0000256" key="11">
    <source>
        <dbReference type="ARBA" id="ARBA00022989"/>
    </source>
</evidence>
<dbReference type="OrthoDB" id="196717at2759"/>
<evidence type="ECO:0000256" key="5">
    <source>
        <dbReference type="ARBA" id="ARBA00010441"/>
    </source>
</evidence>
<dbReference type="GO" id="GO:0005789">
    <property type="term" value="C:endoplasmic reticulum membrane"/>
    <property type="evidence" value="ECO:0007669"/>
    <property type="project" value="TreeGrafter"/>
</dbReference>
<name>A0A9Q1B4G6_9SAUR</name>
<keyword evidence="11 29" id="KW-1133">Transmembrane helix</keyword>
<evidence type="ECO:0000256" key="25">
    <source>
        <dbReference type="ARBA" id="ARBA00041597"/>
    </source>
</evidence>
<evidence type="ECO:0000256" key="24">
    <source>
        <dbReference type="ARBA" id="ARBA00040330"/>
    </source>
</evidence>
<reference evidence="30" key="1">
    <citation type="journal article" date="2023" name="DNA Res.">
        <title>Chromosome-level genome assembly of Phrynocephalus forsythii using third-generation DNA sequencing and Hi-C analysis.</title>
        <authorList>
            <person name="Qi Y."/>
            <person name="Zhao W."/>
            <person name="Zhao Y."/>
            <person name="Niu C."/>
            <person name="Cao S."/>
            <person name="Zhang Y."/>
        </authorList>
    </citation>
    <scope>NUCLEOTIDE SEQUENCE</scope>
    <source>
        <tissue evidence="30">Muscle</tissue>
    </source>
</reference>
<evidence type="ECO:0000256" key="29">
    <source>
        <dbReference type="SAM" id="Phobius"/>
    </source>
</evidence>
<comment type="caution">
    <text evidence="30">The sequence shown here is derived from an EMBL/GenBank/DDBJ whole genome shotgun (WGS) entry which is preliminary data.</text>
</comment>
<comment type="catalytic activity">
    <reaction evidence="21">
        <text>1-hexadecanoyl-2-(9Z-octadecenoyl)-sn-glycerol + CDP-choline = 1-hexadecanoyl-2-(9Z-octadecenoyl)-sn-glycero-3-phosphocholine + CMP + H(+)</text>
        <dbReference type="Rhea" id="RHEA:54244"/>
        <dbReference type="ChEBI" id="CHEBI:15378"/>
        <dbReference type="ChEBI" id="CHEBI:58779"/>
        <dbReference type="ChEBI" id="CHEBI:60377"/>
        <dbReference type="ChEBI" id="CHEBI:73001"/>
        <dbReference type="ChEBI" id="CHEBI:75466"/>
    </reaction>
    <physiologicalReaction direction="left-to-right" evidence="21">
        <dbReference type="Rhea" id="RHEA:54245"/>
    </physiologicalReaction>
</comment>
<dbReference type="InterPro" id="IPR048254">
    <property type="entry name" value="CDP_ALCOHOL_P_TRANSF_CS"/>
</dbReference>
<evidence type="ECO:0000256" key="1">
    <source>
        <dbReference type="ARBA" id="ARBA00001936"/>
    </source>
</evidence>
<organism evidence="30 31">
    <name type="scientific">Phrynocephalus forsythii</name>
    <dbReference type="NCBI Taxonomy" id="171643"/>
    <lineage>
        <taxon>Eukaryota</taxon>
        <taxon>Metazoa</taxon>
        <taxon>Chordata</taxon>
        <taxon>Craniata</taxon>
        <taxon>Vertebrata</taxon>
        <taxon>Euteleostomi</taxon>
        <taxon>Lepidosauria</taxon>
        <taxon>Squamata</taxon>
        <taxon>Bifurcata</taxon>
        <taxon>Unidentata</taxon>
        <taxon>Episquamata</taxon>
        <taxon>Toxicofera</taxon>
        <taxon>Iguania</taxon>
        <taxon>Acrodonta</taxon>
        <taxon>Agamidae</taxon>
        <taxon>Agaminae</taxon>
        <taxon>Phrynocephalus</taxon>
    </lineage>
</organism>
<comment type="subcellular location">
    <subcellularLocation>
        <location evidence="3">Golgi apparatus membrane</location>
        <topology evidence="3">Multi-pass membrane protein</topology>
    </subcellularLocation>
</comment>
<keyword evidence="13" id="KW-0443">Lipid metabolism</keyword>
<evidence type="ECO:0000256" key="4">
    <source>
        <dbReference type="ARBA" id="ARBA00005189"/>
    </source>
</evidence>
<evidence type="ECO:0000256" key="3">
    <source>
        <dbReference type="ARBA" id="ARBA00004653"/>
    </source>
</evidence>
<evidence type="ECO:0000256" key="18">
    <source>
        <dbReference type="ARBA" id="ARBA00035763"/>
    </source>
</evidence>
<evidence type="ECO:0000313" key="31">
    <source>
        <dbReference type="Proteomes" id="UP001142489"/>
    </source>
</evidence>
<dbReference type="Proteomes" id="UP001142489">
    <property type="component" value="Unassembled WGS sequence"/>
</dbReference>
<comment type="catalytic activity">
    <reaction evidence="19">
        <text>1-hexadecanoyl-2-(4Z,7Z,10Z,13Z,16Z,19Z-docosahexaenoyl)-sn-glycerol + CDP-choline = 1-hexadecanoyl-2-(4Z,7Z,10Z,13Z,16Z,19Z-docosahexaenoyl)-sn-glycero-3-phosphocholine + CMP + H(+)</text>
        <dbReference type="Rhea" id="RHEA:54332"/>
        <dbReference type="ChEBI" id="CHEBI:15378"/>
        <dbReference type="ChEBI" id="CHEBI:58779"/>
        <dbReference type="ChEBI" id="CHEBI:60377"/>
        <dbReference type="ChEBI" id="CHEBI:74963"/>
        <dbReference type="ChEBI" id="CHEBI:82949"/>
    </reaction>
    <physiologicalReaction direction="left-to-right" evidence="19">
        <dbReference type="Rhea" id="RHEA:54333"/>
    </physiologicalReaction>
</comment>
<keyword evidence="7 27" id="KW-0808">Transferase</keyword>
<keyword evidence="8 29" id="KW-0812">Transmembrane</keyword>
<dbReference type="GO" id="GO:0000139">
    <property type="term" value="C:Golgi membrane"/>
    <property type="evidence" value="ECO:0007669"/>
    <property type="project" value="UniProtKB-SubCell"/>
</dbReference>
<evidence type="ECO:0000256" key="10">
    <source>
        <dbReference type="ARBA" id="ARBA00022842"/>
    </source>
</evidence>
<evidence type="ECO:0000256" key="20">
    <source>
        <dbReference type="ARBA" id="ARBA00036651"/>
    </source>
</evidence>
<comment type="pathway">
    <text evidence="4">Lipid metabolism.</text>
</comment>
<dbReference type="InterPro" id="IPR000462">
    <property type="entry name" value="CDP-OH_P_trans"/>
</dbReference>
<comment type="cofactor">
    <cofactor evidence="2">
        <name>Mg(2+)</name>
        <dbReference type="ChEBI" id="CHEBI:18420"/>
    </cofactor>
</comment>
<dbReference type="PROSITE" id="PS00379">
    <property type="entry name" value="CDP_ALCOHOL_P_TRANSF"/>
    <property type="match status" value="1"/>
</dbReference>
<evidence type="ECO:0000256" key="7">
    <source>
        <dbReference type="ARBA" id="ARBA00022679"/>
    </source>
</evidence>
<evidence type="ECO:0000256" key="15">
    <source>
        <dbReference type="ARBA" id="ARBA00023209"/>
    </source>
</evidence>
<dbReference type="InterPro" id="IPR014472">
    <property type="entry name" value="CHOPT"/>
</dbReference>
<feature type="region of interest" description="Disordered" evidence="28">
    <location>
        <begin position="1"/>
        <end position="31"/>
    </location>
</feature>
<dbReference type="GO" id="GO:0004142">
    <property type="term" value="F:diacylglycerol cholinephosphotransferase activity"/>
    <property type="evidence" value="ECO:0007669"/>
    <property type="project" value="UniProtKB-EC"/>
</dbReference>
<proteinExistence type="inferred from homology"/>
<evidence type="ECO:0000256" key="22">
    <source>
        <dbReference type="ARBA" id="ARBA00037890"/>
    </source>
</evidence>
<keyword evidence="14 29" id="KW-0472">Membrane</keyword>
<dbReference type="GO" id="GO:0046872">
    <property type="term" value="F:metal ion binding"/>
    <property type="evidence" value="ECO:0007669"/>
    <property type="project" value="UniProtKB-KW"/>
</dbReference>
<dbReference type="EC" id="2.7.8.2" evidence="23"/>
<dbReference type="FunFam" id="1.20.120.1760:FF:000002">
    <property type="entry name" value="Choline/ethanolamine phosphotransferase 1"/>
    <property type="match status" value="1"/>
</dbReference>
<feature type="transmembrane region" description="Helical" evidence="29">
    <location>
        <begin position="313"/>
        <end position="331"/>
    </location>
</feature>
<evidence type="ECO:0000256" key="6">
    <source>
        <dbReference type="ARBA" id="ARBA00022516"/>
    </source>
</evidence>